<proteinExistence type="predicted"/>
<organism evidence="1 2">
    <name type="scientific">Diphasiastrum complanatum</name>
    <name type="common">Issler's clubmoss</name>
    <name type="synonym">Lycopodium complanatum</name>
    <dbReference type="NCBI Taxonomy" id="34168"/>
    <lineage>
        <taxon>Eukaryota</taxon>
        <taxon>Viridiplantae</taxon>
        <taxon>Streptophyta</taxon>
        <taxon>Embryophyta</taxon>
        <taxon>Tracheophyta</taxon>
        <taxon>Lycopodiopsida</taxon>
        <taxon>Lycopodiales</taxon>
        <taxon>Lycopodiaceae</taxon>
        <taxon>Lycopodioideae</taxon>
        <taxon>Diphasiastrum</taxon>
    </lineage>
</organism>
<gene>
    <name evidence="1" type="ORF">O6H91_10G049200</name>
</gene>
<dbReference type="Proteomes" id="UP001162992">
    <property type="component" value="Chromosome 10"/>
</dbReference>
<dbReference type="EMBL" id="CM055101">
    <property type="protein sequence ID" value="KAJ7541182.1"/>
    <property type="molecule type" value="Genomic_DNA"/>
</dbReference>
<sequence length="806" mass="90540">MAEDPNEKAKRVRELLSSFYRSDESDSAESTAAATAAMPGHTPGGRRDTLLAINTKDFNVDRYMSSLIRRTSLEGLLKKHVEMAAEIKNLDSDMQMLVYENYNKFISATDTIRRMKENVSGMETNMEQLLDKVTAVRTTSDGVNASLFERRERIEELNGTRSLLRKVQFVFDLPKRLRKCQKSEAYAEAVKYYMGALPILKVYGKTSFQACKEESEEVMAIITKRLQARVMTDLDPVQARAEAVRLLQKLNFPINKLVEGFLTSSLDHLLLALQTAAAKPKFALQETTENSTSELSAPHSPKELMENLEKDFIKDFAQVASTFRTIFPMGEKRLTEATKELFNKYFTSVQESLQPEAGLPSAAELVASLKILSADVKQMHAVLPEAGLPECAAKAVKSAVKQHVARIFSGLASRITGAIESLHWPTKGQSSDVQKPLQLALENIQHIIMQGSLDVLRDLKELLDDSVDLLVKWRDAYVDLVQGGFQDLFTSLIDEFLALPWRNGIERSGQDIHEKTASPLSRNAFVPGLMLLLARLSVYIEQIAVPKITEVVAASFIGGGAQGQERPAFVPSEICRAFRLTGEKLLRQYIELQARKLSLLVSKSVAAPNWLQYKEPRDVRMFVDLLFEEVEAIEAEVQQVLEPGIVRMHRRSDSTGSAGSTRSNTTREDRNSRSSISQRVRSRLLERDVAKLFKQRIEIFTKPEYTQVSVISTIIKMCLKSFQECVRLETFNRCGFQQIQLDTQYLRDPLRELVDDEAVVDFLLDEVSAAAAERCLDPIPLESAVVEKLILAKRAKASEFEGTSLQ</sequence>
<keyword evidence="2" id="KW-1185">Reference proteome</keyword>
<reference evidence="2" key="1">
    <citation type="journal article" date="2024" name="Proc. Natl. Acad. Sci. U.S.A.">
        <title>Extraordinary preservation of gene collinearity over three hundred million years revealed in homosporous lycophytes.</title>
        <authorList>
            <person name="Li C."/>
            <person name="Wickell D."/>
            <person name="Kuo L.Y."/>
            <person name="Chen X."/>
            <person name="Nie B."/>
            <person name="Liao X."/>
            <person name="Peng D."/>
            <person name="Ji J."/>
            <person name="Jenkins J."/>
            <person name="Williams M."/>
            <person name="Shu S."/>
            <person name="Plott C."/>
            <person name="Barry K."/>
            <person name="Rajasekar S."/>
            <person name="Grimwood J."/>
            <person name="Han X."/>
            <person name="Sun S."/>
            <person name="Hou Z."/>
            <person name="He W."/>
            <person name="Dai G."/>
            <person name="Sun C."/>
            <person name="Schmutz J."/>
            <person name="Leebens-Mack J.H."/>
            <person name="Li F.W."/>
            <person name="Wang L."/>
        </authorList>
    </citation>
    <scope>NUCLEOTIDE SEQUENCE [LARGE SCALE GENOMIC DNA]</scope>
    <source>
        <strain evidence="2">cv. PW_Plant_1</strain>
    </source>
</reference>
<protein>
    <submittedName>
        <fullName evidence="1">Uncharacterized protein</fullName>
    </submittedName>
</protein>
<name>A0ACC2CGP1_DIPCM</name>
<accession>A0ACC2CGP1</accession>
<evidence type="ECO:0000313" key="1">
    <source>
        <dbReference type="EMBL" id="KAJ7541182.1"/>
    </source>
</evidence>
<evidence type="ECO:0000313" key="2">
    <source>
        <dbReference type="Proteomes" id="UP001162992"/>
    </source>
</evidence>
<comment type="caution">
    <text evidence="1">The sequence shown here is derived from an EMBL/GenBank/DDBJ whole genome shotgun (WGS) entry which is preliminary data.</text>
</comment>